<dbReference type="GO" id="GO:0005739">
    <property type="term" value="C:mitochondrion"/>
    <property type="evidence" value="ECO:0007669"/>
    <property type="project" value="TreeGrafter"/>
</dbReference>
<feature type="domain" description="Aminoacyl-transfer RNA synthetases class-II family profile" evidence="7">
    <location>
        <begin position="227"/>
        <end position="641"/>
    </location>
</feature>
<dbReference type="PRINTS" id="PR01042">
    <property type="entry name" value="TRNASYNTHASP"/>
</dbReference>
<keyword evidence="6" id="KW-0030">Aminoacyl-tRNA synthetase</keyword>
<evidence type="ECO:0000256" key="6">
    <source>
        <dbReference type="ARBA" id="ARBA00023146"/>
    </source>
</evidence>
<dbReference type="InterPro" id="IPR004365">
    <property type="entry name" value="NA-bd_OB_tRNA"/>
</dbReference>
<comment type="caution">
    <text evidence="8">The sequence shown here is derived from an EMBL/GenBank/DDBJ whole genome shotgun (WGS) entry which is preliminary data.</text>
</comment>
<reference evidence="8" key="1">
    <citation type="submission" date="2020-03" db="EMBL/GenBank/DDBJ databases">
        <title>A high-quality chromosome-level genome assembly of a woody plant with both climbing and erect habits, Rhamnella rubrinervis.</title>
        <authorList>
            <person name="Lu Z."/>
            <person name="Yang Y."/>
            <person name="Zhu X."/>
            <person name="Sun Y."/>
        </authorList>
    </citation>
    <scope>NUCLEOTIDE SEQUENCE</scope>
    <source>
        <strain evidence="8">BYM</strain>
        <tissue evidence="8">Leaf</tissue>
    </source>
</reference>
<comment type="similarity">
    <text evidence="1">Belongs to the class-II aminoacyl-tRNA synthetase family. Type 1 subfamily.</text>
</comment>
<accession>A0A8K0DTI7</accession>
<evidence type="ECO:0000256" key="5">
    <source>
        <dbReference type="ARBA" id="ARBA00022917"/>
    </source>
</evidence>
<dbReference type="GO" id="GO:0006422">
    <property type="term" value="P:aspartyl-tRNA aminoacylation"/>
    <property type="evidence" value="ECO:0007669"/>
    <property type="project" value="TreeGrafter"/>
</dbReference>
<dbReference type="OrthoDB" id="439710at2759"/>
<evidence type="ECO:0000259" key="7">
    <source>
        <dbReference type="PROSITE" id="PS50862"/>
    </source>
</evidence>
<dbReference type="InterPro" id="IPR029351">
    <property type="entry name" value="GAD_dom"/>
</dbReference>
<dbReference type="SUPFAM" id="SSF50249">
    <property type="entry name" value="Nucleic acid-binding proteins"/>
    <property type="match status" value="1"/>
</dbReference>
<dbReference type="PANTHER" id="PTHR22594">
    <property type="entry name" value="ASPARTYL/LYSYL-TRNA SYNTHETASE"/>
    <property type="match status" value="1"/>
</dbReference>
<dbReference type="Pfam" id="PF02938">
    <property type="entry name" value="GAD"/>
    <property type="match status" value="1"/>
</dbReference>
<protein>
    <recommendedName>
        <fullName evidence="7">Aminoacyl-transfer RNA synthetases class-II family profile domain-containing protein</fullName>
    </recommendedName>
</protein>
<gene>
    <name evidence="8" type="ORF">FNV43_RR21621</name>
</gene>
<dbReference type="PROSITE" id="PS50862">
    <property type="entry name" value="AA_TRNA_LIGASE_II"/>
    <property type="match status" value="1"/>
</dbReference>
<dbReference type="Pfam" id="PF01336">
    <property type="entry name" value="tRNA_anti-codon"/>
    <property type="match status" value="1"/>
</dbReference>
<dbReference type="AlphaFoldDB" id="A0A8K0DTI7"/>
<keyword evidence="4" id="KW-0067">ATP-binding</keyword>
<dbReference type="NCBIfam" id="TIGR00459">
    <property type="entry name" value="aspS_bact"/>
    <property type="match status" value="1"/>
</dbReference>
<dbReference type="PANTHER" id="PTHR22594:SF5">
    <property type="entry name" value="ASPARTATE--TRNA LIGASE, MITOCHONDRIAL"/>
    <property type="match status" value="1"/>
</dbReference>
<dbReference type="HAMAP" id="MF_00044">
    <property type="entry name" value="Asp_tRNA_synth_type1"/>
    <property type="match status" value="1"/>
</dbReference>
<name>A0A8K0DTI7_9ROSA</name>
<dbReference type="NCBIfam" id="NF001750">
    <property type="entry name" value="PRK00476.1"/>
    <property type="match status" value="1"/>
</dbReference>
<dbReference type="SUPFAM" id="SSF55681">
    <property type="entry name" value="Class II aaRS and biotin synthetases"/>
    <property type="match status" value="1"/>
</dbReference>
<dbReference type="InterPro" id="IPR047090">
    <property type="entry name" value="AspRS_core"/>
</dbReference>
<keyword evidence="5" id="KW-0648">Protein biosynthesis</keyword>
<dbReference type="InterPro" id="IPR004115">
    <property type="entry name" value="GAD-like_sf"/>
</dbReference>
<dbReference type="CDD" id="cd00777">
    <property type="entry name" value="AspRS_core"/>
    <property type="match status" value="1"/>
</dbReference>
<dbReference type="InterPro" id="IPR004364">
    <property type="entry name" value="Aa-tRNA-synt_II"/>
</dbReference>
<dbReference type="Gene3D" id="2.40.50.140">
    <property type="entry name" value="Nucleic acid-binding proteins"/>
    <property type="match status" value="1"/>
</dbReference>
<organism evidence="8 9">
    <name type="scientific">Rhamnella rubrinervis</name>
    <dbReference type="NCBI Taxonomy" id="2594499"/>
    <lineage>
        <taxon>Eukaryota</taxon>
        <taxon>Viridiplantae</taxon>
        <taxon>Streptophyta</taxon>
        <taxon>Embryophyta</taxon>
        <taxon>Tracheophyta</taxon>
        <taxon>Spermatophyta</taxon>
        <taxon>Magnoliopsida</taxon>
        <taxon>eudicotyledons</taxon>
        <taxon>Gunneridae</taxon>
        <taxon>Pentapetalae</taxon>
        <taxon>rosids</taxon>
        <taxon>fabids</taxon>
        <taxon>Rosales</taxon>
        <taxon>Rhamnaceae</taxon>
        <taxon>rhamnoid group</taxon>
        <taxon>Rhamneae</taxon>
        <taxon>Rhamnella</taxon>
    </lineage>
</organism>
<dbReference type="Gene3D" id="3.30.930.10">
    <property type="entry name" value="Bira Bifunctional Protein, Domain 2"/>
    <property type="match status" value="1"/>
</dbReference>
<evidence type="ECO:0000313" key="9">
    <source>
        <dbReference type="Proteomes" id="UP000796880"/>
    </source>
</evidence>
<keyword evidence="9" id="KW-1185">Reference proteome</keyword>
<dbReference type="Gene3D" id="3.30.1360.30">
    <property type="entry name" value="GAD-like domain"/>
    <property type="match status" value="1"/>
</dbReference>
<dbReference type="Pfam" id="PF00152">
    <property type="entry name" value="tRNA-synt_2"/>
    <property type="match status" value="1"/>
</dbReference>
<dbReference type="InterPro" id="IPR012340">
    <property type="entry name" value="NA-bd_OB-fold"/>
</dbReference>
<dbReference type="InterPro" id="IPR006195">
    <property type="entry name" value="aa-tRNA-synth_II"/>
</dbReference>
<keyword evidence="2" id="KW-0436">Ligase</keyword>
<dbReference type="EMBL" id="VOIH02000010">
    <property type="protein sequence ID" value="KAF3434536.1"/>
    <property type="molecule type" value="Genomic_DNA"/>
</dbReference>
<dbReference type="InterPro" id="IPR002312">
    <property type="entry name" value="Asp/Asn-tRNA-synth_IIb"/>
</dbReference>
<dbReference type="SUPFAM" id="SSF55261">
    <property type="entry name" value="GAD domain-like"/>
    <property type="match status" value="1"/>
</dbReference>
<evidence type="ECO:0000313" key="8">
    <source>
        <dbReference type="EMBL" id="KAF3434536.1"/>
    </source>
</evidence>
<dbReference type="CDD" id="cd04317">
    <property type="entry name" value="EcAspRS_like_N"/>
    <property type="match status" value="1"/>
</dbReference>
<dbReference type="InterPro" id="IPR004524">
    <property type="entry name" value="Asp-tRNA-ligase_1"/>
</dbReference>
<evidence type="ECO:0000256" key="1">
    <source>
        <dbReference type="ARBA" id="ARBA00006303"/>
    </source>
</evidence>
<evidence type="ECO:0000256" key="4">
    <source>
        <dbReference type="ARBA" id="ARBA00022840"/>
    </source>
</evidence>
<dbReference type="GO" id="GO:0003676">
    <property type="term" value="F:nucleic acid binding"/>
    <property type="evidence" value="ECO:0007669"/>
    <property type="project" value="InterPro"/>
</dbReference>
<dbReference type="InterPro" id="IPR045864">
    <property type="entry name" value="aa-tRNA-synth_II/BPL/LPL"/>
</dbReference>
<evidence type="ECO:0000256" key="2">
    <source>
        <dbReference type="ARBA" id="ARBA00022598"/>
    </source>
</evidence>
<proteinExistence type="inferred from homology"/>
<dbReference type="InterPro" id="IPR047089">
    <property type="entry name" value="Asp-tRNA-ligase_1_N"/>
</dbReference>
<dbReference type="Proteomes" id="UP000796880">
    <property type="component" value="Unassembled WGS sequence"/>
</dbReference>
<sequence length="667" mass="75045">MTFLFRAFPLISFRPKPPFLLSFHSVLFRPFFPKALPLPLKRAVFSVSSASSSPSSSSTETLIPTPKHTIPLDDTLHWVGRSGFCGELSVDDVGKWVRLCGWVALHRVHGGLTFLNLRDHTGTVQVTTLPDEFPDAHSIINDLRLEYVIAVEGVVRSRPTESINKKMKTGLIEIAAEQVQVLNTVKLKLPFLVTTADDAKDTVKEEIRLRHRYLDLRRRQMNFNIMLRHKVVKLIRRYLEDVHGFVEIETPVLSRSTPEGARDYLVPSRIQPGTFYALPQSPQLFKQMLMVSGFDKYYQVARCFRDEDLRADRQPEFTQLDMELAFTPMEDMLRLNEDLIRKVFLEINGVDLPNPFPRLTYTEAMSQYGTDRPDTRFELELKDVSDIFADSPFRVFSDTLRDGGIIKVLCVPSGAKKYSNTALKKGDIYNEAIKSGAKGLPFLKFSNDGELEGIPALVSSLDPNKKEILVRRCSAGSDDLLLFAVGHHASVNKTLDRLRLFVANALGLVDNSRHSILWVTDFPMFEWNDSEQRLEALHHPFTAPNPEDMKDLSSARALAYDMVYNGVEIGGGSLRIYKREVQQKVLEIVGISSEEAEGKFGYLLEALDMGAPPHGGIAYGLDRLVMLLAGANSIRDVIAFPKTTTAQCALTRAPSEVDPQQLKDLSF</sequence>
<dbReference type="GO" id="GO:0005524">
    <property type="term" value="F:ATP binding"/>
    <property type="evidence" value="ECO:0007669"/>
    <property type="project" value="UniProtKB-KW"/>
</dbReference>
<evidence type="ECO:0000256" key="3">
    <source>
        <dbReference type="ARBA" id="ARBA00022741"/>
    </source>
</evidence>
<dbReference type="GO" id="GO:0004815">
    <property type="term" value="F:aspartate-tRNA ligase activity"/>
    <property type="evidence" value="ECO:0007669"/>
    <property type="project" value="TreeGrafter"/>
</dbReference>
<keyword evidence="3" id="KW-0547">Nucleotide-binding</keyword>